<evidence type="ECO:0000313" key="3">
    <source>
        <dbReference type="Proteomes" id="UP000193963"/>
    </source>
</evidence>
<dbReference type="AlphaFoldDB" id="A0A1X6YM17"/>
<sequence length="411" mass="47470">MCTRPIEQDGRVFACRTCDDCIATRRHNWIARAMAEKTHWPHTLSVTLTYSEDTQESRDAAQIFCYADVRAFLARLRSAARRYAKDQRLNVTPVIRFLCAGEQGDRNGRCHWHLILYSNVPLWKLGKVRLRRTWLQKLSDMLTVGKRKRRLNWSLWDYGFCTFQEPDEGGMAYVLSYCLKDQFTEEKSRGTMRAAKAENFATGYFGMSKRPAIGEQWLFQKMERLLVSGAVMPKLQFRVPGMSGYWVPNGSFRKKALWALVALNKRIAWTTGANAPQWSTLLASLEGSEADLEILNGPQEEDPDDFEDVDLFVARRAREKAQQRRDEEFIARCGRELPCTGCLYPYSDDAIRRQFGLERVYDENGEVEKYRAAPGFEHPYLRWARPGLGIHTYCERRGTKEARRVFPATGG</sequence>
<organism evidence="2 3">
    <name type="scientific">Pseudooceanicola marinus</name>
    <dbReference type="NCBI Taxonomy" id="396013"/>
    <lineage>
        <taxon>Bacteria</taxon>
        <taxon>Pseudomonadati</taxon>
        <taxon>Pseudomonadota</taxon>
        <taxon>Alphaproteobacteria</taxon>
        <taxon>Rhodobacterales</taxon>
        <taxon>Paracoccaceae</taxon>
        <taxon>Pseudooceanicola</taxon>
    </lineage>
</organism>
<reference evidence="3" key="1">
    <citation type="submission" date="2017-03" db="EMBL/GenBank/DDBJ databases">
        <authorList>
            <person name="Rodrigo-Torres L."/>
            <person name="Arahal R.D."/>
            <person name="Lucena T."/>
        </authorList>
    </citation>
    <scope>NUCLEOTIDE SEQUENCE [LARGE SCALE GENOMIC DNA]</scope>
    <source>
        <strain evidence="3">CECT 7751</strain>
    </source>
</reference>
<accession>A0A1X6YM17</accession>
<evidence type="ECO:0000313" key="2">
    <source>
        <dbReference type="EMBL" id="SLN24737.1"/>
    </source>
</evidence>
<dbReference type="InterPro" id="IPR056906">
    <property type="entry name" value="ORF2/G2P_dom"/>
</dbReference>
<keyword evidence="3" id="KW-1185">Reference proteome</keyword>
<feature type="domain" description="Replication-associated protein ORF2/G2P" evidence="1">
    <location>
        <begin position="45"/>
        <end position="181"/>
    </location>
</feature>
<name>A0A1X6YM17_9RHOB</name>
<gene>
    <name evidence="2" type="ORF">PSM7751_00851</name>
</gene>
<protein>
    <recommendedName>
        <fullName evidence="1">Replication-associated protein ORF2/G2P domain-containing protein</fullName>
    </recommendedName>
</protein>
<proteinExistence type="predicted"/>
<dbReference type="Proteomes" id="UP000193963">
    <property type="component" value="Unassembled WGS sequence"/>
</dbReference>
<dbReference type="EMBL" id="FWFN01000002">
    <property type="protein sequence ID" value="SLN24737.1"/>
    <property type="molecule type" value="Genomic_DNA"/>
</dbReference>
<evidence type="ECO:0000259" key="1">
    <source>
        <dbReference type="Pfam" id="PF23343"/>
    </source>
</evidence>
<dbReference type="Pfam" id="PF23343">
    <property type="entry name" value="REP_ORF2-G2P"/>
    <property type="match status" value="1"/>
</dbReference>